<dbReference type="Pfam" id="PF00211">
    <property type="entry name" value="Guanylate_cyc"/>
    <property type="match status" value="1"/>
</dbReference>
<evidence type="ECO:0000313" key="2">
    <source>
        <dbReference type="EMBL" id="TLS65624.1"/>
    </source>
</evidence>
<accession>A0A5R9GQZ4</accession>
<dbReference type="RefSeq" id="WP_138240139.1">
    <property type="nucleotide sequence ID" value="NZ_VBRY01000014.1"/>
</dbReference>
<dbReference type="PROSITE" id="PS50125">
    <property type="entry name" value="GUANYLATE_CYCLASE_2"/>
    <property type="match status" value="1"/>
</dbReference>
<gene>
    <name evidence="2" type="ORF">FEF65_12405</name>
</gene>
<dbReference type="PANTHER" id="PTHR43081">
    <property type="entry name" value="ADENYLATE CYCLASE, TERMINAL-DIFFERENTIATION SPECIFIC-RELATED"/>
    <property type="match status" value="1"/>
</dbReference>
<keyword evidence="3" id="KW-1185">Reference proteome</keyword>
<dbReference type="CDD" id="cd07302">
    <property type="entry name" value="CHD"/>
    <property type="match status" value="1"/>
</dbReference>
<evidence type="ECO:0000313" key="3">
    <source>
        <dbReference type="Proteomes" id="UP000306585"/>
    </source>
</evidence>
<dbReference type="GO" id="GO:0004016">
    <property type="term" value="F:adenylate cyclase activity"/>
    <property type="evidence" value="ECO:0007669"/>
    <property type="project" value="UniProtKB-ARBA"/>
</dbReference>
<proteinExistence type="predicted"/>
<reference evidence="2 3" key="1">
    <citation type="journal article" date="2019" name="Appl. Environ. Microbiol.">
        <title>Environmental Evidence and Genomic Insight of Iron-oxidizing Bacteria Preference Towards More Corrosion Resistant Stainless Steel at Higher Salinities.</title>
        <authorList>
            <person name="Garrison C.E."/>
            <person name="Price K.A."/>
            <person name="Field E.K."/>
        </authorList>
    </citation>
    <scope>NUCLEOTIDE SEQUENCE [LARGE SCALE GENOMIC DNA]</scope>
    <source>
        <strain evidence="2 3">P3</strain>
    </source>
</reference>
<dbReference type="AlphaFoldDB" id="A0A5R9GQZ4"/>
<dbReference type="GO" id="GO:0035556">
    <property type="term" value="P:intracellular signal transduction"/>
    <property type="evidence" value="ECO:0007669"/>
    <property type="project" value="InterPro"/>
</dbReference>
<dbReference type="SUPFAM" id="SSF55073">
    <property type="entry name" value="Nucleotide cyclase"/>
    <property type="match status" value="1"/>
</dbReference>
<sequence length="279" mass="30777">MSAVRKQENSDEALRVVPIKKQAAKVTAESAATKKQSTSVAVVVDEAVVLPQLAASAAASRVEAQVIDLDRIIGEVTNVIATTKDHYKCIMFTDLESSTEYKRSMGHTKGYMRNRLFCDICEDAVRQQNGQVVKRLGDGVMVVFEHAIDAVMASLLIKRGIASHRKKLKKVVGSMNYRIGITCGYVKEIPGKPKDYIGHAMDKGARIQTHARRNQILIDEIVYGLIHTKIRDYSDDILIGAPKNVSLKGVGVSTLYEVSPKQLGLESSLSARMRNMFRS</sequence>
<dbReference type="InterPro" id="IPR029787">
    <property type="entry name" value="Nucleotide_cyclase"/>
</dbReference>
<comment type="caution">
    <text evidence="2">The sequence shown here is derived from an EMBL/GenBank/DDBJ whole genome shotgun (WGS) entry which is preliminary data.</text>
</comment>
<evidence type="ECO:0000259" key="1">
    <source>
        <dbReference type="PROSITE" id="PS50125"/>
    </source>
</evidence>
<dbReference type="InterPro" id="IPR050697">
    <property type="entry name" value="Adenylyl/Guanylyl_Cyclase_3/4"/>
</dbReference>
<dbReference type="Gene3D" id="3.30.70.1230">
    <property type="entry name" value="Nucleotide cyclase"/>
    <property type="match status" value="1"/>
</dbReference>
<dbReference type="InterPro" id="IPR001054">
    <property type="entry name" value="A/G_cyclase"/>
</dbReference>
<feature type="domain" description="Guanylate cyclase" evidence="1">
    <location>
        <begin position="89"/>
        <end position="208"/>
    </location>
</feature>
<dbReference type="Proteomes" id="UP000306585">
    <property type="component" value="Unassembled WGS sequence"/>
</dbReference>
<dbReference type="PANTHER" id="PTHR43081:SF19">
    <property type="entry name" value="PH-SENSITIVE ADENYLATE CYCLASE RV1264"/>
    <property type="match status" value="1"/>
</dbReference>
<organism evidence="2 3">
    <name type="scientific">Mariprofundus erugo</name>
    <dbReference type="NCBI Taxonomy" id="2528639"/>
    <lineage>
        <taxon>Bacteria</taxon>
        <taxon>Pseudomonadati</taxon>
        <taxon>Pseudomonadota</taxon>
        <taxon>Candidatius Mariprofundia</taxon>
        <taxon>Mariprofundales</taxon>
        <taxon>Mariprofundaceae</taxon>
        <taxon>Mariprofundus</taxon>
    </lineage>
</organism>
<dbReference type="OrthoDB" id="27092at2"/>
<dbReference type="EMBL" id="VBRY01000014">
    <property type="protein sequence ID" value="TLS65624.1"/>
    <property type="molecule type" value="Genomic_DNA"/>
</dbReference>
<protein>
    <submittedName>
        <fullName evidence="2">Adenylate/guanylate cyclase domain-containing protein</fullName>
    </submittedName>
</protein>
<name>A0A5R9GQZ4_9PROT</name>
<dbReference type="GO" id="GO:0006171">
    <property type="term" value="P:cAMP biosynthetic process"/>
    <property type="evidence" value="ECO:0007669"/>
    <property type="project" value="TreeGrafter"/>
</dbReference>